<name>A0ABV9WPV7_9ACTN</name>
<comment type="caution">
    <text evidence="1">The sequence shown here is derived from an EMBL/GenBank/DDBJ whole genome shotgun (WGS) entry which is preliminary data.</text>
</comment>
<proteinExistence type="predicted"/>
<evidence type="ECO:0000313" key="1">
    <source>
        <dbReference type="EMBL" id="MFC5014031.1"/>
    </source>
</evidence>
<reference evidence="2" key="1">
    <citation type="journal article" date="2019" name="Int. J. Syst. Evol. Microbiol.">
        <title>The Global Catalogue of Microorganisms (GCM) 10K type strain sequencing project: providing services to taxonomists for standard genome sequencing and annotation.</title>
        <authorList>
            <consortium name="The Broad Institute Genomics Platform"/>
            <consortium name="The Broad Institute Genome Sequencing Center for Infectious Disease"/>
            <person name="Wu L."/>
            <person name="Ma J."/>
        </authorList>
    </citation>
    <scope>NUCLEOTIDE SEQUENCE [LARGE SCALE GENOMIC DNA]</scope>
    <source>
        <strain evidence="2">CGMCC 4.1542</strain>
    </source>
</reference>
<sequence length="186" mass="20808">MDMGYWAVLADSEREQWDYVPCQTVGPLSFGDDRHEAVAIMAGHGFAAEEREIERWNPRLAQWCVEFRRAESDGHRSAVKCYFVEDVGLTCVLVDGLRGPQVTSEGIRLIGRVPSELDAEMEACAVERGLGISYCLTGDLCWPDFAFDRGGQRAGDTVLSWASFYNTGEIAGSSWDITPAEVWHHW</sequence>
<evidence type="ECO:0000313" key="2">
    <source>
        <dbReference type="Proteomes" id="UP001595855"/>
    </source>
</evidence>
<organism evidence="1 2">
    <name type="scientific">Streptomyces lienomycini</name>
    <dbReference type="NCBI Taxonomy" id="284035"/>
    <lineage>
        <taxon>Bacteria</taxon>
        <taxon>Bacillati</taxon>
        <taxon>Actinomycetota</taxon>
        <taxon>Actinomycetes</taxon>
        <taxon>Kitasatosporales</taxon>
        <taxon>Streptomycetaceae</taxon>
        <taxon>Streptomyces</taxon>
    </lineage>
</organism>
<protein>
    <submittedName>
        <fullName evidence="1">Uncharacterized protein</fullName>
    </submittedName>
</protein>
<accession>A0ABV9WPV7</accession>
<gene>
    <name evidence="1" type="ORF">ACFPRC_03945</name>
</gene>
<dbReference type="EMBL" id="JBHSJO010000001">
    <property type="protein sequence ID" value="MFC5014031.1"/>
    <property type="molecule type" value="Genomic_DNA"/>
</dbReference>
<keyword evidence="2" id="KW-1185">Reference proteome</keyword>
<dbReference type="RefSeq" id="WP_271413147.1">
    <property type="nucleotide sequence ID" value="NZ_BAAATN010000003.1"/>
</dbReference>
<dbReference type="Proteomes" id="UP001595855">
    <property type="component" value="Unassembled WGS sequence"/>
</dbReference>